<dbReference type="EMBL" id="FOGB01000009">
    <property type="protein sequence ID" value="SEQ86022.1"/>
    <property type="molecule type" value="Genomic_DNA"/>
</dbReference>
<reference evidence="2" key="1">
    <citation type="submission" date="2016-10" db="EMBL/GenBank/DDBJ databases">
        <authorList>
            <person name="Varghese N."/>
            <person name="Submissions S."/>
        </authorList>
    </citation>
    <scope>NUCLEOTIDE SEQUENCE [LARGE SCALE GENOMIC DNA]</scope>
    <source>
        <strain evidence="2">DSM 18887</strain>
    </source>
</reference>
<keyword evidence="2" id="KW-1185">Reference proteome</keyword>
<dbReference type="PANTHER" id="PTHR39431">
    <property type="entry name" value="FRPA/C-RELATED PROTEIN"/>
    <property type="match status" value="1"/>
</dbReference>
<dbReference type="PANTHER" id="PTHR39431:SF1">
    <property type="entry name" value="FRPA_C-RELATED PROTEIN"/>
    <property type="match status" value="1"/>
</dbReference>
<evidence type="ECO:0000313" key="2">
    <source>
        <dbReference type="Proteomes" id="UP000198749"/>
    </source>
</evidence>
<organism evidence="1 2">
    <name type="scientific">Amphritea atlantica</name>
    <dbReference type="NCBI Taxonomy" id="355243"/>
    <lineage>
        <taxon>Bacteria</taxon>
        <taxon>Pseudomonadati</taxon>
        <taxon>Pseudomonadota</taxon>
        <taxon>Gammaproteobacteria</taxon>
        <taxon>Oceanospirillales</taxon>
        <taxon>Oceanospirillaceae</taxon>
        <taxon>Amphritea</taxon>
    </lineage>
</organism>
<dbReference type="RefSeq" id="WP_091359935.1">
    <property type="nucleotide sequence ID" value="NZ_AP025284.1"/>
</dbReference>
<dbReference type="OrthoDB" id="1676884at2"/>
<dbReference type="Proteomes" id="UP000198749">
    <property type="component" value="Unassembled WGS sequence"/>
</dbReference>
<proteinExistence type="predicted"/>
<name>A0A1H9JGQ4_9GAMM</name>
<dbReference type="STRING" id="355243.SAMN03080615_03002"/>
<sequence length="367" mass="40659">MIINSSYINMSVEHEKSEFRGITRSLDDRGQGSQFVAQLEALIARSQMVGDGAATDTDSANRLSFGSASPINPFRGFFQTVEGDDYQNQENITQARLWQSLLKAIQPDFPSQPLPQLLPQPLSQMDSAAFRFAELSGDSPSVELKPRMLRLQLNVSETVEEYECTRFNSCGTVNTADGQSIDFNLSLEMERSYSATREYKETQELVFTDPLILNFEGNYADLSNDKFEFDLDADGDKELISYLTGNSGMLALDRNSDGIINDGLELFGARTGDGFAELADYDEDGNGYIDEADSIFDQLLIWNKTADTDSLETLKERDIGAIYLGASATPFDIKGEDNQHNGTVRNSGVYFSENGEVGTLQQIDMVV</sequence>
<evidence type="ECO:0000313" key="1">
    <source>
        <dbReference type="EMBL" id="SEQ86022.1"/>
    </source>
</evidence>
<dbReference type="AlphaFoldDB" id="A0A1H9JGQ4"/>
<gene>
    <name evidence="1" type="ORF">SAMN03080615_03002</name>
</gene>
<protein>
    <submittedName>
        <fullName evidence="1">NlpE N-terminal domain-containing protein</fullName>
    </submittedName>
</protein>
<accession>A0A1H9JGQ4</accession>